<name>A0A833QXG9_9POAL</name>
<comment type="caution">
    <text evidence="4">The sequence shown here is derived from an EMBL/GenBank/DDBJ whole genome shotgun (WGS) entry which is preliminary data.</text>
</comment>
<keyword evidence="5" id="KW-1185">Reference proteome</keyword>
<evidence type="ECO:0000256" key="2">
    <source>
        <dbReference type="ARBA" id="ARBA00023242"/>
    </source>
</evidence>
<dbReference type="InterPro" id="IPR051992">
    <property type="entry name" value="OxStress_Response_Reg"/>
</dbReference>
<dbReference type="AlphaFoldDB" id="A0A833QXG9"/>
<dbReference type="GO" id="GO:0006950">
    <property type="term" value="P:response to stress"/>
    <property type="evidence" value="ECO:0007669"/>
    <property type="project" value="UniProtKB-ARBA"/>
</dbReference>
<protein>
    <recommendedName>
        <fullName evidence="6">Oxidative stress 3</fullName>
    </recommendedName>
</protein>
<dbReference type="Proteomes" id="UP000623129">
    <property type="component" value="Unassembled WGS sequence"/>
</dbReference>
<feature type="compositionally biased region" description="Low complexity" evidence="3">
    <location>
        <begin position="20"/>
        <end position="50"/>
    </location>
</feature>
<reference evidence="4" key="1">
    <citation type="submission" date="2020-01" db="EMBL/GenBank/DDBJ databases">
        <title>Genome sequence of Kobresia littledalei, the first chromosome-level genome in the family Cyperaceae.</title>
        <authorList>
            <person name="Qu G."/>
        </authorList>
    </citation>
    <scope>NUCLEOTIDE SEQUENCE</scope>
    <source>
        <strain evidence="4">C.B.Clarke</strain>
        <tissue evidence="4">Leaf</tissue>
    </source>
</reference>
<comment type="subcellular location">
    <subcellularLocation>
        <location evidence="1">Nucleus</location>
    </subcellularLocation>
</comment>
<feature type="region of interest" description="Disordered" evidence="3">
    <location>
        <begin position="1"/>
        <end position="58"/>
    </location>
</feature>
<evidence type="ECO:0008006" key="6">
    <source>
        <dbReference type="Google" id="ProtNLM"/>
    </source>
</evidence>
<evidence type="ECO:0000313" key="5">
    <source>
        <dbReference type="Proteomes" id="UP000623129"/>
    </source>
</evidence>
<dbReference type="OrthoDB" id="1938584at2759"/>
<accession>A0A833QXG9</accession>
<proteinExistence type="predicted"/>
<dbReference type="PANTHER" id="PTHR33172:SF99">
    <property type="entry name" value="COLD INDUCED PROTEIN-LIKE"/>
    <property type="match status" value="1"/>
</dbReference>
<dbReference type="PANTHER" id="PTHR33172">
    <property type="entry name" value="OS08G0516900 PROTEIN"/>
    <property type="match status" value="1"/>
</dbReference>
<keyword evidence="2" id="KW-0539">Nucleus</keyword>
<evidence type="ECO:0000256" key="3">
    <source>
        <dbReference type="SAM" id="MobiDB-lite"/>
    </source>
</evidence>
<sequence length="173" mass="18924">MKDDFEHVLNGGDRSEDSDISSFSGDSNDSISSSSSDLTDDASSGSPKSASPKRKESELDANGEVFQFSSLMADLPIRRGLSKFYQGKSQSFTCIFEARCIEDLAKKESPYAKRIKSCKSYAGLEKQNFIPGPYNKTIAKKSPRGNSCASLIFKRNSNAFFSSGKPPVPVYRS</sequence>
<feature type="compositionally biased region" description="Basic and acidic residues" evidence="3">
    <location>
        <begin position="1"/>
        <end position="17"/>
    </location>
</feature>
<evidence type="ECO:0000256" key="1">
    <source>
        <dbReference type="ARBA" id="ARBA00004123"/>
    </source>
</evidence>
<dbReference type="GO" id="GO:0005634">
    <property type="term" value="C:nucleus"/>
    <property type="evidence" value="ECO:0007669"/>
    <property type="project" value="UniProtKB-SubCell"/>
</dbReference>
<evidence type="ECO:0000313" key="4">
    <source>
        <dbReference type="EMBL" id="KAF3326556.1"/>
    </source>
</evidence>
<gene>
    <name evidence="4" type="ORF">FCM35_KLT08186</name>
</gene>
<organism evidence="4 5">
    <name type="scientific">Carex littledalei</name>
    <dbReference type="NCBI Taxonomy" id="544730"/>
    <lineage>
        <taxon>Eukaryota</taxon>
        <taxon>Viridiplantae</taxon>
        <taxon>Streptophyta</taxon>
        <taxon>Embryophyta</taxon>
        <taxon>Tracheophyta</taxon>
        <taxon>Spermatophyta</taxon>
        <taxon>Magnoliopsida</taxon>
        <taxon>Liliopsida</taxon>
        <taxon>Poales</taxon>
        <taxon>Cyperaceae</taxon>
        <taxon>Cyperoideae</taxon>
        <taxon>Cariceae</taxon>
        <taxon>Carex</taxon>
        <taxon>Carex subgen. Euthyceras</taxon>
    </lineage>
</organism>
<dbReference type="EMBL" id="SWLB01000018">
    <property type="protein sequence ID" value="KAF3326556.1"/>
    <property type="molecule type" value="Genomic_DNA"/>
</dbReference>